<evidence type="ECO:0000313" key="1">
    <source>
        <dbReference type="EMBL" id="JAD97920.1"/>
    </source>
</evidence>
<proteinExistence type="predicted"/>
<protein>
    <submittedName>
        <fullName evidence="1">Uncharacterized protein</fullName>
    </submittedName>
</protein>
<name>A0A0A9EJ64_ARUDO</name>
<reference evidence="1" key="1">
    <citation type="submission" date="2014-09" db="EMBL/GenBank/DDBJ databases">
        <authorList>
            <person name="Magalhaes I.L.F."/>
            <person name="Oliveira U."/>
            <person name="Santos F.R."/>
            <person name="Vidigal T.H.D.A."/>
            <person name="Brescovit A.D."/>
            <person name="Santos A.J."/>
        </authorList>
    </citation>
    <scope>NUCLEOTIDE SEQUENCE</scope>
    <source>
        <tissue evidence="1">Shoot tissue taken approximately 20 cm above the soil surface</tissue>
    </source>
</reference>
<accession>A0A0A9EJ64</accession>
<sequence>MPSQTRGINVYHGKVGSCLLEWHPRRLGLLLQVGERRVGDTIARKCAWNEGLGSYHFCY</sequence>
<reference evidence="1" key="2">
    <citation type="journal article" date="2015" name="Data Brief">
        <title>Shoot transcriptome of the giant reed, Arundo donax.</title>
        <authorList>
            <person name="Barrero R.A."/>
            <person name="Guerrero F.D."/>
            <person name="Moolhuijzen P."/>
            <person name="Goolsby J.A."/>
            <person name="Tidwell J."/>
            <person name="Bellgard S.E."/>
            <person name="Bellgard M.I."/>
        </authorList>
    </citation>
    <scope>NUCLEOTIDE SEQUENCE</scope>
    <source>
        <tissue evidence="1">Shoot tissue taken approximately 20 cm above the soil surface</tissue>
    </source>
</reference>
<dbReference type="AlphaFoldDB" id="A0A0A9EJ64"/>
<dbReference type="EMBL" id="GBRH01199975">
    <property type="protein sequence ID" value="JAD97920.1"/>
    <property type="molecule type" value="Transcribed_RNA"/>
</dbReference>
<organism evidence="1">
    <name type="scientific">Arundo donax</name>
    <name type="common">Giant reed</name>
    <name type="synonym">Donax arundinaceus</name>
    <dbReference type="NCBI Taxonomy" id="35708"/>
    <lineage>
        <taxon>Eukaryota</taxon>
        <taxon>Viridiplantae</taxon>
        <taxon>Streptophyta</taxon>
        <taxon>Embryophyta</taxon>
        <taxon>Tracheophyta</taxon>
        <taxon>Spermatophyta</taxon>
        <taxon>Magnoliopsida</taxon>
        <taxon>Liliopsida</taxon>
        <taxon>Poales</taxon>
        <taxon>Poaceae</taxon>
        <taxon>PACMAD clade</taxon>
        <taxon>Arundinoideae</taxon>
        <taxon>Arundineae</taxon>
        <taxon>Arundo</taxon>
    </lineage>
</organism>